<evidence type="ECO:0000313" key="3">
    <source>
        <dbReference type="Proteomes" id="UP000051952"/>
    </source>
</evidence>
<gene>
    <name evidence="2" type="ORF">BSAL_09375</name>
</gene>
<organism evidence="2 3">
    <name type="scientific">Bodo saltans</name>
    <name type="common">Flagellated protozoan</name>
    <dbReference type="NCBI Taxonomy" id="75058"/>
    <lineage>
        <taxon>Eukaryota</taxon>
        <taxon>Discoba</taxon>
        <taxon>Euglenozoa</taxon>
        <taxon>Kinetoplastea</taxon>
        <taxon>Metakinetoplastina</taxon>
        <taxon>Eubodonida</taxon>
        <taxon>Bodonidae</taxon>
        <taxon>Bodo</taxon>
    </lineage>
</organism>
<dbReference type="VEuPathDB" id="TriTrypDB:BSAL_09375"/>
<protein>
    <submittedName>
        <fullName evidence="2">Uncharacterized protein</fullName>
    </submittedName>
</protein>
<feature type="region of interest" description="Disordered" evidence="1">
    <location>
        <begin position="39"/>
        <end position="76"/>
    </location>
</feature>
<accession>A0A0S4JB65</accession>
<dbReference type="Proteomes" id="UP000051952">
    <property type="component" value="Unassembled WGS sequence"/>
</dbReference>
<name>A0A0S4JB65_BODSA</name>
<dbReference type="AlphaFoldDB" id="A0A0S4JB65"/>
<reference evidence="3" key="1">
    <citation type="submission" date="2015-09" db="EMBL/GenBank/DDBJ databases">
        <authorList>
            <consortium name="Pathogen Informatics"/>
        </authorList>
    </citation>
    <scope>NUCLEOTIDE SEQUENCE [LARGE SCALE GENOMIC DNA]</scope>
    <source>
        <strain evidence="3">Lake Konstanz</strain>
    </source>
</reference>
<dbReference type="EMBL" id="CYKH01001477">
    <property type="protein sequence ID" value="CUG87249.1"/>
    <property type="molecule type" value="Genomic_DNA"/>
</dbReference>
<keyword evidence="3" id="KW-1185">Reference proteome</keyword>
<sequence>MRDRINTECHSGTIHMTTAHYAPSSSQNHFMMERYTKEFNLTSPRKTRDQQEMTQSMRGLELPRLSPRVREQESLNGTQTLDIIRSSPRRANDLELLREHGRTKYLQMKRLEPSANDELIASFTASSRQVGEQQFAGPSPFGGLLRAPEDFRRQGGGMKASFRTRGVF</sequence>
<evidence type="ECO:0000256" key="1">
    <source>
        <dbReference type="SAM" id="MobiDB-lite"/>
    </source>
</evidence>
<proteinExistence type="predicted"/>
<evidence type="ECO:0000313" key="2">
    <source>
        <dbReference type="EMBL" id="CUG87249.1"/>
    </source>
</evidence>